<dbReference type="RefSeq" id="WP_183548959.1">
    <property type="nucleotide sequence ID" value="NZ_BMQT01000008.1"/>
</dbReference>
<sequence length="100" mass="11156">MSIRSDGPIRLCCLLWAQGGEAEALHAYEDRVLELISEHGGEVVHRAIADDAPGQPDEVQLFRFLDQASLDAYMNDERRTALSAERDAAVARTEVFPVRF</sequence>
<accession>A0A7W5A7W8</accession>
<dbReference type="EMBL" id="JACHXG010000009">
    <property type="protein sequence ID" value="MBB3091188.1"/>
    <property type="molecule type" value="Genomic_DNA"/>
</dbReference>
<dbReference type="Gene3D" id="3.30.70.100">
    <property type="match status" value="1"/>
</dbReference>
<comment type="caution">
    <text evidence="1">The sequence shown here is derived from an EMBL/GenBank/DDBJ whole genome shotgun (WGS) entry which is preliminary data.</text>
</comment>
<organism evidence="1 2">
    <name type="scientific">Nocardioides albus</name>
    <dbReference type="NCBI Taxonomy" id="1841"/>
    <lineage>
        <taxon>Bacteria</taxon>
        <taxon>Bacillati</taxon>
        <taxon>Actinomycetota</taxon>
        <taxon>Actinomycetes</taxon>
        <taxon>Propionibacteriales</taxon>
        <taxon>Nocardioidaceae</taxon>
        <taxon>Nocardioides</taxon>
    </lineage>
</organism>
<evidence type="ECO:0000313" key="2">
    <source>
        <dbReference type="Proteomes" id="UP000577707"/>
    </source>
</evidence>
<evidence type="ECO:0000313" key="1">
    <source>
        <dbReference type="EMBL" id="MBB3091188.1"/>
    </source>
</evidence>
<reference evidence="1 2" key="1">
    <citation type="submission" date="2020-08" db="EMBL/GenBank/DDBJ databases">
        <title>Genomic Encyclopedia of Type Strains, Phase III (KMG-III): the genomes of soil and plant-associated and newly described type strains.</title>
        <authorList>
            <person name="Whitman W."/>
        </authorList>
    </citation>
    <scope>NUCLEOTIDE SEQUENCE [LARGE SCALE GENOMIC DNA]</scope>
    <source>
        <strain evidence="1 2">CECT 3302</strain>
    </source>
</reference>
<gene>
    <name evidence="1" type="ORF">FHS12_004153</name>
</gene>
<name>A0A7W5A7W8_9ACTN</name>
<dbReference type="AlphaFoldDB" id="A0A7W5A7W8"/>
<dbReference type="Proteomes" id="UP000577707">
    <property type="component" value="Unassembled WGS sequence"/>
</dbReference>
<keyword evidence="2" id="KW-1185">Reference proteome</keyword>
<protein>
    <submittedName>
        <fullName evidence="1">Uncharacterized protein (DUF1330 family)</fullName>
    </submittedName>
</protein>
<proteinExistence type="predicted"/>